<dbReference type="Pfam" id="PF00646">
    <property type="entry name" value="F-box"/>
    <property type="match status" value="1"/>
</dbReference>
<dbReference type="InterPro" id="IPR001810">
    <property type="entry name" value="F-box_dom"/>
</dbReference>
<dbReference type="InterPro" id="IPR036047">
    <property type="entry name" value="F-box-like_dom_sf"/>
</dbReference>
<protein>
    <submittedName>
        <fullName evidence="2">F-box protein</fullName>
    </submittedName>
</protein>
<dbReference type="PANTHER" id="PTHR44259">
    <property type="entry name" value="OS07G0183000 PROTEIN-RELATED"/>
    <property type="match status" value="1"/>
</dbReference>
<gene>
    <name evidence="2" type="ORF">V5N11_016440</name>
</gene>
<reference evidence="2 3" key="1">
    <citation type="submission" date="2024-04" db="EMBL/GenBank/DDBJ databases">
        <title>Genome assembly C_amara_ONT_v2.</title>
        <authorList>
            <person name="Yant L."/>
            <person name="Moore C."/>
            <person name="Slenker M."/>
        </authorList>
    </citation>
    <scope>NUCLEOTIDE SEQUENCE [LARGE SCALE GENOMIC DNA]</scope>
    <source>
        <tissue evidence="2">Leaf</tissue>
    </source>
</reference>
<comment type="caution">
    <text evidence="2">The sequence shown here is derived from an EMBL/GenBank/DDBJ whole genome shotgun (WGS) entry which is preliminary data.</text>
</comment>
<dbReference type="AlphaFoldDB" id="A0ABD1AE78"/>
<feature type="domain" description="F-box" evidence="1">
    <location>
        <begin position="19"/>
        <end position="59"/>
    </location>
</feature>
<name>A0ABD1AE78_CARAN</name>
<dbReference type="InterPro" id="IPR005174">
    <property type="entry name" value="KIB1-4_b-propeller"/>
</dbReference>
<dbReference type="InterPro" id="IPR050942">
    <property type="entry name" value="F-box_BR-signaling"/>
</dbReference>
<evidence type="ECO:0000259" key="1">
    <source>
        <dbReference type="SMART" id="SM00256"/>
    </source>
</evidence>
<accession>A0ABD1AE78</accession>
<dbReference type="SUPFAM" id="SSF82171">
    <property type="entry name" value="DPP6 N-terminal domain-like"/>
    <property type="match status" value="1"/>
</dbReference>
<dbReference type="Gene3D" id="1.20.1280.50">
    <property type="match status" value="1"/>
</dbReference>
<sequence>MGSGKSRKIEVEAAKWSKLCGDVLQIVFERLSATDFDRAKAVCSAWRSASKESVRKRNRIPWLILFPYERSNGYSCRLLNPAETGLVYRSRKLGVEFTQSRCIATCGSWLLMYVRDPPKLYIFNPLTRERINLPPLDSRINDIIISPEDPSLMRDDLPSSREAALTEKVKDLSSDWGLAALWVDERSKDYIVLWSQSQCCLFFSKKGDNFWRMFPYVRFGLADLVYQGHRLYIYTQVFFIEMYDFSGDSPVAVTPCLYTYLPPPYLSDAFTTRTRIAVTPSGQVLMVRCHDIHNTTSCTFYVYKMNLVTEKWDHMPSLGDQALIFNLGITVPTKDIQGITPDSIYFSGPGFGTNYIFIFNLATRKVQPFIISSTRNKFFDARWFIPNV</sequence>
<evidence type="ECO:0000313" key="3">
    <source>
        <dbReference type="Proteomes" id="UP001558713"/>
    </source>
</evidence>
<dbReference type="PANTHER" id="PTHR44259:SF15">
    <property type="entry name" value="F-BOX PROTEIN KIB2-RELATED"/>
    <property type="match status" value="1"/>
</dbReference>
<proteinExistence type="predicted"/>
<dbReference type="EMBL" id="JBANAX010000525">
    <property type="protein sequence ID" value="KAL1205100.1"/>
    <property type="molecule type" value="Genomic_DNA"/>
</dbReference>
<dbReference type="SMART" id="SM00256">
    <property type="entry name" value="FBOX"/>
    <property type="match status" value="1"/>
</dbReference>
<dbReference type="SUPFAM" id="SSF81383">
    <property type="entry name" value="F-box domain"/>
    <property type="match status" value="1"/>
</dbReference>
<organism evidence="2 3">
    <name type="scientific">Cardamine amara subsp. amara</name>
    <dbReference type="NCBI Taxonomy" id="228776"/>
    <lineage>
        <taxon>Eukaryota</taxon>
        <taxon>Viridiplantae</taxon>
        <taxon>Streptophyta</taxon>
        <taxon>Embryophyta</taxon>
        <taxon>Tracheophyta</taxon>
        <taxon>Spermatophyta</taxon>
        <taxon>Magnoliopsida</taxon>
        <taxon>eudicotyledons</taxon>
        <taxon>Gunneridae</taxon>
        <taxon>Pentapetalae</taxon>
        <taxon>rosids</taxon>
        <taxon>malvids</taxon>
        <taxon>Brassicales</taxon>
        <taxon>Brassicaceae</taxon>
        <taxon>Cardamineae</taxon>
        <taxon>Cardamine</taxon>
    </lineage>
</organism>
<dbReference type="Proteomes" id="UP001558713">
    <property type="component" value="Unassembled WGS sequence"/>
</dbReference>
<keyword evidence="3" id="KW-1185">Reference proteome</keyword>
<evidence type="ECO:0000313" key="2">
    <source>
        <dbReference type="EMBL" id="KAL1205100.1"/>
    </source>
</evidence>
<dbReference type="Pfam" id="PF03478">
    <property type="entry name" value="Beta-prop_KIB1-4"/>
    <property type="match status" value="1"/>
</dbReference>